<feature type="non-terminal residue" evidence="1">
    <location>
        <position position="1"/>
    </location>
</feature>
<name>A0A1A6H0E9_NEOLE</name>
<gene>
    <name evidence="1" type="ORF">A6R68_13360</name>
</gene>
<evidence type="ECO:0000313" key="1">
    <source>
        <dbReference type="EMBL" id="OBS72063.1"/>
    </source>
</evidence>
<sequence length="151" mass="16102">HQQGSWTLPPPLVELHCSGVVLTSLQAAPAVLVGPTFNYDGILLFLFSLHHLMSRTGLTLCSPSRQSCSKQLKVSGIPTGQSCSKQLKVASTLEDTYGAVNEDGEKATVKPEEESLCLSGEGTRHTGSRIQLSLFTDEGQRSLLIMAGCSS</sequence>
<dbReference type="EMBL" id="LZPO01055215">
    <property type="protein sequence ID" value="OBS72063.1"/>
    <property type="molecule type" value="Genomic_DNA"/>
</dbReference>
<organism evidence="1 2">
    <name type="scientific">Neotoma lepida</name>
    <name type="common">Desert woodrat</name>
    <dbReference type="NCBI Taxonomy" id="56216"/>
    <lineage>
        <taxon>Eukaryota</taxon>
        <taxon>Metazoa</taxon>
        <taxon>Chordata</taxon>
        <taxon>Craniata</taxon>
        <taxon>Vertebrata</taxon>
        <taxon>Euteleostomi</taxon>
        <taxon>Mammalia</taxon>
        <taxon>Eutheria</taxon>
        <taxon>Euarchontoglires</taxon>
        <taxon>Glires</taxon>
        <taxon>Rodentia</taxon>
        <taxon>Myomorpha</taxon>
        <taxon>Muroidea</taxon>
        <taxon>Cricetidae</taxon>
        <taxon>Neotominae</taxon>
        <taxon>Neotoma</taxon>
    </lineage>
</organism>
<evidence type="ECO:0000313" key="2">
    <source>
        <dbReference type="Proteomes" id="UP000092124"/>
    </source>
</evidence>
<proteinExistence type="predicted"/>
<accession>A0A1A6H0E9</accession>
<protein>
    <submittedName>
        <fullName evidence="1">Uncharacterized protein</fullName>
    </submittedName>
</protein>
<dbReference type="Proteomes" id="UP000092124">
    <property type="component" value="Unassembled WGS sequence"/>
</dbReference>
<reference evidence="1 2" key="1">
    <citation type="submission" date="2016-06" db="EMBL/GenBank/DDBJ databases">
        <title>The Draft Genome Sequence and Annotation of the Desert Woodrat Neotoma lepida.</title>
        <authorList>
            <person name="Campbell M."/>
            <person name="Oakeson K.F."/>
            <person name="Yandell M."/>
            <person name="Halpert J.R."/>
            <person name="Dearing D."/>
        </authorList>
    </citation>
    <scope>NUCLEOTIDE SEQUENCE [LARGE SCALE GENOMIC DNA]</scope>
    <source>
        <strain evidence="1">417</strain>
        <tissue evidence="1">Liver</tissue>
    </source>
</reference>
<comment type="caution">
    <text evidence="1">The sequence shown here is derived from an EMBL/GenBank/DDBJ whole genome shotgun (WGS) entry which is preliminary data.</text>
</comment>
<feature type="non-terminal residue" evidence="1">
    <location>
        <position position="151"/>
    </location>
</feature>
<dbReference type="AlphaFoldDB" id="A0A1A6H0E9"/>
<keyword evidence="2" id="KW-1185">Reference proteome</keyword>